<evidence type="ECO:0000256" key="1">
    <source>
        <dbReference type="SAM" id="MobiDB-lite"/>
    </source>
</evidence>
<feature type="compositionally biased region" description="Basic and acidic residues" evidence="1">
    <location>
        <begin position="349"/>
        <end position="364"/>
    </location>
</feature>
<protein>
    <submittedName>
        <fullName evidence="2">Uncharacterized protein</fullName>
    </submittedName>
</protein>
<name>A0A5C3LA06_COPMA</name>
<feature type="non-terminal residue" evidence="2">
    <location>
        <position position="1"/>
    </location>
</feature>
<accession>A0A5C3LA06</accession>
<dbReference type="EMBL" id="ML210149">
    <property type="protein sequence ID" value="TFK29505.1"/>
    <property type="molecule type" value="Genomic_DNA"/>
</dbReference>
<keyword evidence="3" id="KW-1185">Reference proteome</keyword>
<proteinExistence type="predicted"/>
<gene>
    <name evidence="2" type="ORF">FA15DRAFT_752631</name>
</gene>
<organism evidence="2 3">
    <name type="scientific">Coprinopsis marcescibilis</name>
    <name type="common">Agaric fungus</name>
    <name type="synonym">Psathyrella marcescibilis</name>
    <dbReference type="NCBI Taxonomy" id="230819"/>
    <lineage>
        <taxon>Eukaryota</taxon>
        <taxon>Fungi</taxon>
        <taxon>Dikarya</taxon>
        <taxon>Basidiomycota</taxon>
        <taxon>Agaricomycotina</taxon>
        <taxon>Agaricomycetes</taxon>
        <taxon>Agaricomycetidae</taxon>
        <taxon>Agaricales</taxon>
        <taxon>Agaricineae</taxon>
        <taxon>Psathyrellaceae</taxon>
        <taxon>Coprinopsis</taxon>
    </lineage>
</organism>
<reference evidence="2 3" key="1">
    <citation type="journal article" date="2019" name="Nat. Ecol. Evol.">
        <title>Megaphylogeny resolves global patterns of mushroom evolution.</title>
        <authorList>
            <person name="Varga T."/>
            <person name="Krizsan K."/>
            <person name="Foldi C."/>
            <person name="Dima B."/>
            <person name="Sanchez-Garcia M."/>
            <person name="Sanchez-Ramirez S."/>
            <person name="Szollosi G.J."/>
            <person name="Szarkandi J.G."/>
            <person name="Papp V."/>
            <person name="Albert L."/>
            <person name="Andreopoulos W."/>
            <person name="Angelini C."/>
            <person name="Antonin V."/>
            <person name="Barry K.W."/>
            <person name="Bougher N.L."/>
            <person name="Buchanan P."/>
            <person name="Buyck B."/>
            <person name="Bense V."/>
            <person name="Catcheside P."/>
            <person name="Chovatia M."/>
            <person name="Cooper J."/>
            <person name="Damon W."/>
            <person name="Desjardin D."/>
            <person name="Finy P."/>
            <person name="Geml J."/>
            <person name="Haridas S."/>
            <person name="Hughes K."/>
            <person name="Justo A."/>
            <person name="Karasinski D."/>
            <person name="Kautmanova I."/>
            <person name="Kiss B."/>
            <person name="Kocsube S."/>
            <person name="Kotiranta H."/>
            <person name="LaButti K.M."/>
            <person name="Lechner B.E."/>
            <person name="Liimatainen K."/>
            <person name="Lipzen A."/>
            <person name="Lukacs Z."/>
            <person name="Mihaltcheva S."/>
            <person name="Morgado L.N."/>
            <person name="Niskanen T."/>
            <person name="Noordeloos M.E."/>
            <person name="Ohm R.A."/>
            <person name="Ortiz-Santana B."/>
            <person name="Ovrebo C."/>
            <person name="Racz N."/>
            <person name="Riley R."/>
            <person name="Savchenko A."/>
            <person name="Shiryaev A."/>
            <person name="Soop K."/>
            <person name="Spirin V."/>
            <person name="Szebenyi C."/>
            <person name="Tomsovsky M."/>
            <person name="Tulloss R.E."/>
            <person name="Uehling J."/>
            <person name="Grigoriev I.V."/>
            <person name="Vagvolgyi C."/>
            <person name="Papp T."/>
            <person name="Martin F.M."/>
            <person name="Miettinen O."/>
            <person name="Hibbett D.S."/>
            <person name="Nagy L.G."/>
        </authorList>
    </citation>
    <scope>NUCLEOTIDE SEQUENCE [LARGE SCALE GENOMIC DNA]</scope>
    <source>
        <strain evidence="2 3">CBS 121175</strain>
    </source>
</reference>
<sequence>MSNSIKRNTVRKLAESTSNLLPTSRRCPALAHLPKTPLPHGVTHWHQTPGVPLKLIARGAVGTYIDDTHPVVKGLRSKTRSFQPIKFISPTDSFTVHAGPNAILFEPERKWYPYLDLATEKWKDRIENLKMEQEEYEQGHTQSTLETTGDEGNMTDSSSNYAIDSSEDPSNKQEGSSTEHGELQGEVIPSSNAEAVVERILARRKAVLAKAVPFSLRFATNKAQMGGKPIYAFAVRRRVRDAFRLIINHGATTVDKPHRIQGEEQQEGMRRELIVDLEEAQVRLGSGWVMKDWTYLIFPTMKLYRMPLADLVYELRLALTFIYEKAAESEQAWIDDELGANATGDSWRRIDWTSDRKERKETKPQRMGQSVPKNREGTSKQNRPPSRPPFQKRSNEEQPVTSNSTPPGSPGLSRLSELRERLRKSSQA</sequence>
<dbReference type="OrthoDB" id="3265918at2759"/>
<evidence type="ECO:0000313" key="2">
    <source>
        <dbReference type="EMBL" id="TFK29505.1"/>
    </source>
</evidence>
<feature type="region of interest" description="Disordered" evidence="1">
    <location>
        <begin position="349"/>
        <end position="428"/>
    </location>
</feature>
<dbReference type="STRING" id="230819.A0A5C3LA06"/>
<feature type="compositionally biased region" description="Polar residues" evidence="1">
    <location>
        <begin position="154"/>
        <end position="163"/>
    </location>
</feature>
<evidence type="ECO:0000313" key="3">
    <source>
        <dbReference type="Proteomes" id="UP000307440"/>
    </source>
</evidence>
<feature type="compositionally biased region" description="Polar residues" evidence="1">
    <location>
        <begin position="397"/>
        <end position="406"/>
    </location>
</feature>
<dbReference type="Proteomes" id="UP000307440">
    <property type="component" value="Unassembled WGS sequence"/>
</dbReference>
<dbReference type="AlphaFoldDB" id="A0A5C3LA06"/>
<feature type="region of interest" description="Disordered" evidence="1">
    <location>
        <begin position="133"/>
        <end position="187"/>
    </location>
</feature>